<accession>A0A5B8N005</accession>
<keyword evidence="5" id="KW-1185">Reference proteome</keyword>
<evidence type="ECO:0000256" key="1">
    <source>
        <dbReference type="ARBA" id="ARBA00004474"/>
    </source>
</evidence>
<dbReference type="GO" id="GO:0009536">
    <property type="term" value="C:plastid"/>
    <property type="evidence" value="ECO:0007669"/>
    <property type="project" value="UniProtKB-SubCell"/>
</dbReference>
<organism evidence="4 5">
    <name type="scientific">Chloropicon primus</name>
    <dbReference type="NCBI Taxonomy" id="1764295"/>
    <lineage>
        <taxon>Eukaryota</taxon>
        <taxon>Viridiplantae</taxon>
        <taxon>Chlorophyta</taxon>
        <taxon>Chloropicophyceae</taxon>
        <taxon>Chloropicales</taxon>
        <taxon>Chloropicaceae</taxon>
        <taxon>Chloropicon</taxon>
    </lineage>
</organism>
<evidence type="ECO:0000313" key="5">
    <source>
        <dbReference type="Proteomes" id="UP000316726"/>
    </source>
</evidence>
<dbReference type="Proteomes" id="UP000316726">
    <property type="component" value="Chromosome 19"/>
</dbReference>
<dbReference type="AlphaFoldDB" id="A0A5B8N005"/>
<reference evidence="4 5" key="1">
    <citation type="submission" date="2018-07" db="EMBL/GenBank/DDBJ databases">
        <title>The complete nuclear genome of the prasinophyte Chloropicon primus (CCMP1205).</title>
        <authorList>
            <person name="Pombert J.-F."/>
            <person name="Otis C."/>
            <person name="Turmel M."/>
            <person name="Lemieux C."/>
        </authorList>
    </citation>
    <scope>NUCLEOTIDE SEQUENCE [LARGE SCALE GENOMIC DNA]</scope>
    <source>
        <strain evidence="4 5">CCMP1205</strain>
    </source>
</reference>
<feature type="domain" description="Plastid lipid-associated protein/fibrillin conserved" evidence="3">
    <location>
        <begin position="22"/>
        <end position="141"/>
    </location>
</feature>
<sequence>MARGLHRRPLARASATHREEQQVLRSLIAGTRRGAGATAEQAKSIDEQCRVLEGFLLEDERVDPWSTGEVSGRWNVLYTTEKDTKSLDPFLSREEDHPIFQVVDTEAGTIVNTIRMRAGLSLSAEAPLELVRPNRIKYFFEFFDVALLGGLLKLPRIPVGSRRIGGWSDTVYYCMNMSMNDTKEEAGEAGEETLRILRNFRKDLIVLERENGASS</sequence>
<dbReference type="Pfam" id="PF04755">
    <property type="entry name" value="PAP_fibrillin"/>
    <property type="match status" value="1"/>
</dbReference>
<gene>
    <name evidence="4" type="ORF">A3770_19p83990</name>
</gene>
<dbReference type="EMBL" id="CP031052">
    <property type="protein sequence ID" value="QDZ25881.1"/>
    <property type="molecule type" value="Genomic_DNA"/>
</dbReference>
<keyword evidence="2" id="KW-0934">Plastid</keyword>
<evidence type="ECO:0000256" key="2">
    <source>
        <dbReference type="ARBA" id="ARBA00022640"/>
    </source>
</evidence>
<protein>
    <recommendedName>
        <fullName evidence="3">Plastid lipid-associated protein/fibrillin conserved domain-containing protein</fullName>
    </recommendedName>
</protein>
<dbReference type="PANTHER" id="PTHR31906">
    <property type="entry name" value="PLASTID-LIPID-ASSOCIATED PROTEIN 4, CHLOROPLASTIC-RELATED"/>
    <property type="match status" value="1"/>
</dbReference>
<dbReference type="InterPro" id="IPR006843">
    <property type="entry name" value="PAP/fibrillin_dom"/>
</dbReference>
<evidence type="ECO:0000313" key="4">
    <source>
        <dbReference type="EMBL" id="QDZ25881.1"/>
    </source>
</evidence>
<name>A0A5B8N005_9CHLO</name>
<proteinExistence type="predicted"/>
<dbReference type="InterPro" id="IPR039633">
    <property type="entry name" value="PAP"/>
</dbReference>
<evidence type="ECO:0000259" key="3">
    <source>
        <dbReference type="Pfam" id="PF04755"/>
    </source>
</evidence>
<dbReference type="OrthoDB" id="423069at2759"/>
<comment type="subcellular location">
    <subcellularLocation>
        <location evidence="1">Plastid</location>
    </subcellularLocation>
</comment>